<reference evidence="1" key="3">
    <citation type="submission" date="2024-05" db="EMBL/GenBank/DDBJ databases">
        <title>Description of novel Chryseobacterium sp. strain C-2.</title>
        <authorList>
            <person name="Saticioglu I.B."/>
        </authorList>
    </citation>
    <scope>NUCLEOTIDE SEQUENCE</scope>
    <source>
        <strain evidence="1">C-2</strain>
    </source>
</reference>
<evidence type="ECO:0000313" key="2">
    <source>
        <dbReference type="EMBL" id="MCC9034416.1"/>
    </source>
</evidence>
<name>A0A9Q3YQX2_9FLAO</name>
<accession>A0A9Q3YQX2</accession>
<keyword evidence="3" id="KW-1185">Reference proteome</keyword>
<dbReference type="EMBL" id="JACXXP010000009">
    <property type="protein sequence ID" value="MBD3904868.1"/>
    <property type="molecule type" value="Genomic_DNA"/>
</dbReference>
<evidence type="ECO:0000313" key="3">
    <source>
        <dbReference type="Proteomes" id="UP000603715"/>
    </source>
</evidence>
<evidence type="ECO:0000313" key="1">
    <source>
        <dbReference type="EMBL" id="MBD3904868.1"/>
    </source>
</evidence>
<evidence type="ECO:0008006" key="5">
    <source>
        <dbReference type="Google" id="ProtNLM"/>
    </source>
</evidence>
<comment type="caution">
    <text evidence="2">The sequence shown here is derived from an EMBL/GenBank/DDBJ whole genome shotgun (WGS) entry which is preliminary data.</text>
</comment>
<proteinExistence type="predicted"/>
<dbReference type="AlphaFoldDB" id="A0A9Q3YQX2"/>
<organism evidence="2 4">
    <name type="scientific">Chryseobacterium muglaense</name>
    <dbReference type="NCBI Taxonomy" id="2893752"/>
    <lineage>
        <taxon>Bacteria</taxon>
        <taxon>Pseudomonadati</taxon>
        <taxon>Bacteroidota</taxon>
        <taxon>Flavobacteriia</taxon>
        <taxon>Flavobacteriales</taxon>
        <taxon>Weeksellaceae</taxon>
        <taxon>Chryseobacterium group</taxon>
        <taxon>Chryseobacterium</taxon>
    </lineage>
</organism>
<dbReference type="RefSeq" id="WP_191179397.1">
    <property type="nucleotide sequence ID" value="NZ_JACXXP010000009.1"/>
</dbReference>
<reference evidence="3" key="2">
    <citation type="submission" date="2023-07" db="EMBL/GenBank/DDBJ databases">
        <title>Description of novel Chryseobacterium sp. strain C-2.</title>
        <authorList>
            <person name="Saticioglu I.B."/>
        </authorList>
    </citation>
    <scope>NUCLEOTIDE SEQUENCE [LARGE SCALE GENOMIC DNA]</scope>
    <source>
        <strain evidence="3">C-2</strain>
    </source>
</reference>
<evidence type="ECO:0000313" key="4">
    <source>
        <dbReference type="Proteomes" id="UP001107960"/>
    </source>
</evidence>
<dbReference type="Proteomes" id="UP000603715">
    <property type="component" value="Unassembled WGS sequence"/>
</dbReference>
<dbReference type="Proteomes" id="UP001107960">
    <property type="component" value="Unassembled WGS sequence"/>
</dbReference>
<gene>
    <name evidence="1" type="ORF">IEW27_09715</name>
    <name evidence="2" type="ORF">LNP80_09120</name>
</gene>
<dbReference type="PROSITE" id="PS51257">
    <property type="entry name" value="PROKAR_LIPOPROTEIN"/>
    <property type="match status" value="1"/>
</dbReference>
<reference evidence="2" key="1">
    <citation type="submission" date="2021-11" db="EMBL/GenBank/DDBJ databases">
        <title>Description of novel Chryseobacterium species.</title>
        <authorList>
            <person name="Saticioglu I.B."/>
            <person name="Ay H."/>
            <person name="Altun S."/>
            <person name="Duman M."/>
        </authorList>
    </citation>
    <scope>NUCLEOTIDE SEQUENCE</scope>
    <source>
        <strain evidence="2">C-39</strain>
    </source>
</reference>
<protein>
    <recommendedName>
        <fullName evidence="5">Lipoprotein</fullName>
    </recommendedName>
</protein>
<sequence length="316" mass="35752">MKKLYPIFAAFILLTSCVSKKNQAIKQNILTLRDSYCKAPFKYNYENKIPSYNSDSIIAANQQLKGIFSDQSILVLNALDNLDEVNEIVKLKKDSSLNSQVKVLQLKMKINSKITIALTELDAVAAEFDCEGERVAQIGNYVDNLNDSRNNKLILYSIAAGAVASIAGGIVKDNGWSNAIDISGGTLGAAFGFATLNPKGKKVEFIHQRNLLRDIWNERLESPNFPPFIWYMYTEKRFSNKEEHSIISNMKERWLHYQFDDDKNAAEHSVIFKDGGLYRANDLHNRAAMLNQMQSATRTINQTINYLLLDLDKLIL</sequence>
<dbReference type="EMBL" id="JAJJML010000001">
    <property type="protein sequence ID" value="MCC9034416.1"/>
    <property type="molecule type" value="Genomic_DNA"/>
</dbReference>